<feature type="transmembrane region" description="Helical" evidence="12">
    <location>
        <begin position="12"/>
        <end position="30"/>
    </location>
</feature>
<dbReference type="InterPro" id="IPR022346">
    <property type="entry name" value="T2SS_GspH"/>
</dbReference>
<dbReference type="Pfam" id="PF12019">
    <property type="entry name" value="GspH"/>
    <property type="match status" value="1"/>
</dbReference>
<dbReference type="AlphaFoldDB" id="A0A318S789"/>
<evidence type="ECO:0000256" key="8">
    <source>
        <dbReference type="ARBA" id="ARBA00022764"/>
    </source>
</evidence>
<keyword evidence="9 12" id="KW-1133">Transmembrane helix</keyword>
<dbReference type="GO" id="GO:0009279">
    <property type="term" value="C:cell outer membrane"/>
    <property type="evidence" value="ECO:0007669"/>
    <property type="project" value="UniProtKB-SubCell"/>
</dbReference>
<dbReference type="RefSeq" id="WP_425451125.1">
    <property type="nucleotide sequence ID" value="NZ_QJSX01000008.1"/>
</dbReference>
<feature type="domain" description="General secretion pathway GspH" evidence="13">
    <location>
        <begin position="42"/>
        <end position="171"/>
    </location>
</feature>
<proteinExistence type="predicted"/>
<name>A0A318S789_9DEIO</name>
<comment type="caution">
    <text evidence="14">The sequence shown here is derived from an EMBL/GenBank/DDBJ whole genome shotgun (WGS) entry which is preliminary data.</text>
</comment>
<evidence type="ECO:0000256" key="7">
    <source>
        <dbReference type="ARBA" id="ARBA00022692"/>
    </source>
</evidence>
<evidence type="ECO:0000256" key="11">
    <source>
        <dbReference type="ARBA" id="ARBA00023237"/>
    </source>
</evidence>
<organism evidence="14 15">
    <name type="scientific">Deinococcus yavapaiensis KR-236</name>
    <dbReference type="NCBI Taxonomy" id="694435"/>
    <lineage>
        <taxon>Bacteria</taxon>
        <taxon>Thermotogati</taxon>
        <taxon>Deinococcota</taxon>
        <taxon>Deinococci</taxon>
        <taxon>Deinococcales</taxon>
        <taxon>Deinococcaceae</taxon>
        <taxon>Deinococcus</taxon>
    </lineage>
</organism>
<keyword evidence="7 12" id="KW-0812">Transmembrane</keyword>
<evidence type="ECO:0000313" key="14">
    <source>
        <dbReference type="EMBL" id="PYE53567.1"/>
    </source>
</evidence>
<keyword evidence="15" id="KW-1185">Reference proteome</keyword>
<keyword evidence="5" id="KW-0488">Methylation</keyword>
<evidence type="ECO:0000259" key="13">
    <source>
        <dbReference type="Pfam" id="PF12019"/>
    </source>
</evidence>
<keyword evidence="4" id="KW-1003">Cell membrane</keyword>
<evidence type="ECO:0000256" key="9">
    <source>
        <dbReference type="ARBA" id="ARBA00022989"/>
    </source>
</evidence>
<dbReference type="GO" id="GO:0005886">
    <property type="term" value="C:plasma membrane"/>
    <property type="evidence" value="ECO:0007669"/>
    <property type="project" value="UniProtKB-SubCell"/>
</dbReference>
<evidence type="ECO:0000256" key="3">
    <source>
        <dbReference type="ARBA" id="ARBA00004418"/>
    </source>
</evidence>
<dbReference type="Pfam" id="PF07963">
    <property type="entry name" value="N_methyl"/>
    <property type="match status" value="1"/>
</dbReference>
<dbReference type="PROSITE" id="PS00409">
    <property type="entry name" value="PROKAR_NTER_METHYL"/>
    <property type="match status" value="1"/>
</dbReference>
<evidence type="ECO:0000256" key="2">
    <source>
        <dbReference type="ARBA" id="ARBA00004377"/>
    </source>
</evidence>
<dbReference type="GO" id="GO:0042597">
    <property type="term" value="C:periplasmic space"/>
    <property type="evidence" value="ECO:0007669"/>
    <property type="project" value="UniProtKB-SubCell"/>
</dbReference>
<keyword evidence="11" id="KW-0998">Cell outer membrane</keyword>
<evidence type="ECO:0000256" key="5">
    <source>
        <dbReference type="ARBA" id="ARBA00022481"/>
    </source>
</evidence>
<evidence type="ECO:0000256" key="6">
    <source>
        <dbReference type="ARBA" id="ARBA00022519"/>
    </source>
</evidence>
<accession>A0A318S789</accession>
<keyword evidence="6" id="KW-0997">Cell inner membrane</keyword>
<evidence type="ECO:0000256" key="1">
    <source>
        <dbReference type="ARBA" id="ARBA00004203"/>
    </source>
</evidence>
<protein>
    <submittedName>
        <fullName evidence="14">Prepilin-type N-terminal cleavage/methylation domain-containing protein</fullName>
    </submittedName>
</protein>
<dbReference type="EMBL" id="QJSX01000008">
    <property type="protein sequence ID" value="PYE53567.1"/>
    <property type="molecule type" value="Genomic_DNA"/>
</dbReference>
<dbReference type="GO" id="GO:0015628">
    <property type="term" value="P:protein secretion by the type II secretion system"/>
    <property type="evidence" value="ECO:0007669"/>
    <property type="project" value="InterPro"/>
</dbReference>
<evidence type="ECO:0000256" key="4">
    <source>
        <dbReference type="ARBA" id="ARBA00022475"/>
    </source>
</evidence>
<dbReference type="GO" id="GO:0015627">
    <property type="term" value="C:type II protein secretion system complex"/>
    <property type="evidence" value="ECO:0007669"/>
    <property type="project" value="InterPro"/>
</dbReference>
<reference evidence="14 15" key="1">
    <citation type="submission" date="2018-06" db="EMBL/GenBank/DDBJ databases">
        <title>Genomic Encyclopedia of Type Strains, Phase IV (KMG-IV): sequencing the most valuable type-strain genomes for metagenomic binning, comparative biology and taxonomic classification.</title>
        <authorList>
            <person name="Goeker M."/>
        </authorList>
    </citation>
    <scope>NUCLEOTIDE SEQUENCE [LARGE SCALE GENOMIC DNA]</scope>
    <source>
        <strain evidence="14 15">DSM 18048</strain>
    </source>
</reference>
<sequence>MEAPLNRHGFTLLELLLVISVVGVLAAIIATNVNRPRPDLFADSVRSAMQQSRFEAVRRNRFVVFAWDGASNAFVVRVKNPTSGTSTVCASESSDTSLSSLSASSFPGLTVTTTFSAVSSLNGFVWQPSGLPVTCSTSGTSTTLASGSFSMARSGTDSAASTRTVVLSRAGGVTRQ</sequence>
<evidence type="ECO:0000256" key="10">
    <source>
        <dbReference type="ARBA" id="ARBA00023136"/>
    </source>
</evidence>
<dbReference type="Proteomes" id="UP000248326">
    <property type="component" value="Unassembled WGS sequence"/>
</dbReference>
<comment type="subcellular location">
    <subcellularLocation>
        <location evidence="2">Cell inner membrane</location>
        <topology evidence="2">Single-pass membrane protein</topology>
    </subcellularLocation>
    <subcellularLocation>
        <location evidence="1">Cell outer membrane</location>
        <topology evidence="1">Single-pass membrane protein</topology>
    </subcellularLocation>
    <subcellularLocation>
        <location evidence="3">Periplasm</location>
    </subcellularLocation>
</comment>
<dbReference type="InterPro" id="IPR045584">
    <property type="entry name" value="Pilin-like"/>
</dbReference>
<keyword evidence="10 12" id="KW-0472">Membrane</keyword>
<evidence type="ECO:0000313" key="15">
    <source>
        <dbReference type="Proteomes" id="UP000248326"/>
    </source>
</evidence>
<evidence type="ECO:0000256" key="12">
    <source>
        <dbReference type="SAM" id="Phobius"/>
    </source>
</evidence>
<gene>
    <name evidence="14" type="ORF">DES52_10896</name>
</gene>
<dbReference type="NCBIfam" id="TIGR02532">
    <property type="entry name" value="IV_pilin_GFxxxE"/>
    <property type="match status" value="1"/>
</dbReference>
<dbReference type="SUPFAM" id="SSF54523">
    <property type="entry name" value="Pili subunits"/>
    <property type="match status" value="1"/>
</dbReference>
<dbReference type="Gene3D" id="3.30.700.10">
    <property type="entry name" value="Glycoprotein, Type 4 Pilin"/>
    <property type="match status" value="1"/>
</dbReference>
<keyword evidence="8" id="KW-0574">Periplasm</keyword>
<dbReference type="InterPro" id="IPR012902">
    <property type="entry name" value="N_methyl_site"/>
</dbReference>